<accession>A0A448YR53</accession>
<evidence type="ECO:0000256" key="9">
    <source>
        <dbReference type="SAM" id="Coils"/>
    </source>
</evidence>
<dbReference type="EMBL" id="CAACVR010000045">
    <property type="protein sequence ID" value="VEU23415.1"/>
    <property type="molecule type" value="Genomic_DNA"/>
</dbReference>
<sequence>MTDRLTQLQICLDQLTDMFFASLTYVDQNHDSVKLDESDPKLVDPDYHPPSDTDFQSNLQELSRDIILKTRQILTIIDTLPGVGVSKVEQLQKIQSLSSDLEEVELEKKKAIVKKDDLMKVVDRLILIVSNGIADTRD</sequence>
<gene>
    <name evidence="10" type="ORF">BRENAR_LOCUS4145</name>
</gene>
<evidence type="ECO:0000256" key="1">
    <source>
        <dbReference type="ARBA" id="ARBA00004123"/>
    </source>
</evidence>
<reference evidence="10 11" key="1">
    <citation type="submission" date="2018-12" db="EMBL/GenBank/DDBJ databases">
        <authorList>
            <person name="Tiukova I."/>
            <person name="Dainat J."/>
        </authorList>
    </citation>
    <scope>NUCLEOTIDE SEQUENCE [LARGE SCALE GENOMIC DNA]</scope>
</reference>
<dbReference type="InParanoid" id="A0A448YR53"/>
<organism evidence="10 11">
    <name type="scientific">Brettanomyces naardenensis</name>
    <name type="common">Yeast</name>
    <dbReference type="NCBI Taxonomy" id="13370"/>
    <lineage>
        <taxon>Eukaryota</taxon>
        <taxon>Fungi</taxon>
        <taxon>Dikarya</taxon>
        <taxon>Ascomycota</taxon>
        <taxon>Saccharomycotina</taxon>
        <taxon>Pichiomycetes</taxon>
        <taxon>Pichiales</taxon>
        <taxon>Pichiaceae</taxon>
        <taxon>Brettanomyces</taxon>
    </lineage>
</organism>
<evidence type="ECO:0000256" key="2">
    <source>
        <dbReference type="ARBA" id="ARBA00005770"/>
    </source>
</evidence>
<keyword evidence="9" id="KW-0175">Coiled coil</keyword>
<comment type="similarity">
    <text evidence="2 8">Belongs to the Mediator complex subunit 21 family.</text>
</comment>
<dbReference type="PANTHER" id="PTHR13381">
    <property type="entry name" value="RNA POLYMERASE II HOLOENZYME COMPONENT SRB7"/>
    <property type="match status" value="1"/>
</dbReference>
<dbReference type="FunCoup" id="A0A448YR53">
    <property type="interactions" value="299"/>
</dbReference>
<evidence type="ECO:0000256" key="8">
    <source>
        <dbReference type="RuleBase" id="RU366036"/>
    </source>
</evidence>
<dbReference type="STRING" id="13370.A0A448YR53"/>
<keyword evidence="6 8" id="KW-0804">Transcription</keyword>
<evidence type="ECO:0000313" key="10">
    <source>
        <dbReference type="EMBL" id="VEU23415.1"/>
    </source>
</evidence>
<feature type="coiled-coil region" evidence="9">
    <location>
        <begin position="87"/>
        <end position="121"/>
    </location>
</feature>
<dbReference type="AlphaFoldDB" id="A0A448YR53"/>
<dbReference type="OrthoDB" id="526653at2759"/>
<comment type="subcellular location">
    <subcellularLocation>
        <location evidence="1 8">Nucleus</location>
    </subcellularLocation>
</comment>
<evidence type="ECO:0000256" key="7">
    <source>
        <dbReference type="ARBA" id="ARBA00023242"/>
    </source>
</evidence>
<name>A0A448YR53_BRENA</name>
<evidence type="ECO:0000256" key="5">
    <source>
        <dbReference type="ARBA" id="ARBA00023159"/>
    </source>
</evidence>
<protein>
    <recommendedName>
        <fullName evidence="3 8">Mediator of RNA polymerase II transcription subunit 21</fullName>
    </recommendedName>
</protein>
<dbReference type="Proteomes" id="UP000290900">
    <property type="component" value="Unassembled WGS sequence"/>
</dbReference>
<evidence type="ECO:0000313" key="11">
    <source>
        <dbReference type="Proteomes" id="UP000290900"/>
    </source>
</evidence>
<dbReference type="InterPro" id="IPR037212">
    <property type="entry name" value="Med7/Med21-like"/>
</dbReference>
<evidence type="ECO:0000256" key="6">
    <source>
        <dbReference type="ARBA" id="ARBA00023163"/>
    </source>
</evidence>
<keyword evidence="7 8" id="KW-0539">Nucleus</keyword>
<dbReference type="GO" id="GO:0016592">
    <property type="term" value="C:mediator complex"/>
    <property type="evidence" value="ECO:0007669"/>
    <property type="project" value="UniProtKB-UniRule"/>
</dbReference>
<dbReference type="Pfam" id="PF11221">
    <property type="entry name" value="Med21"/>
    <property type="match status" value="1"/>
</dbReference>
<dbReference type="GO" id="GO:0006357">
    <property type="term" value="P:regulation of transcription by RNA polymerase II"/>
    <property type="evidence" value="ECO:0007669"/>
    <property type="project" value="TreeGrafter"/>
</dbReference>
<proteinExistence type="inferred from homology"/>
<keyword evidence="4 8" id="KW-0805">Transcription regulation</keyword>
<evidence type="ECO:0000256" key="4">
    <source>
        <dbReference type="ARBA" id="ARBA00023015"/>
    </source>
</evidence>
<dbReference type="InterPro" id="IPR021384">
    <property type="entry name" value="Mediator_Med21"/>
</dbReference>
<evidence type="ECO:0000256" key="3">
    <source>
        <dbReference type="ARBA" id="ARBA00019691"/>
    </source>
</evidence>
<keyword evidence="5 8" id="KW-0010">Activator</keyword>
<dbReference type="SUPFAM" id="SSF140718">
    <property type="entry name" value="Mediator hinge subcomplex-like"/>
    <property type="match status" value="1"/>
</dbReference>
<comment type="function">
    <text evidence="8">Component of the Mediator complex, a coactivator involved in the regulated transcription of nearly all RNA polymerase II-dependent genes. Mediator functions as a bridge to convey information from gene-specific regulatory proteins to the basal RNA polymerase II transcription machinery. Mediator is recruited to promoters by direct interactions with regulatory proteins and serves as a scaffold for the assembly of a functional preinitiation complex with RNA polymerase II and the general transcription factors.</text>
</comment>
<keyword evidence="11" id="KW-1185">Reference proteome</keyword>
<dbReference type="GO" id="GO:0003712">
    <property type="term" value="F:transcription coregulator activity"/>
    <property type="evidence" value="ECO:0007669"/>
    <property type="project" value="TreeGrafter"/>
</dbReference>
<dbReference type="PANTHER" id="PTHR13381:SF0">
    <property type="entry name" value="MEDIATOR OF RNA POLYMERASE II TRANSCRIPTION SUBUNIT 21"/>
    <property type="match status" value="1"/>
</dbReference>
<comment type="subunit">
    <text evidence="8">Component of the Mediator complex.</text>
</comment>
<dbReference type="Gene3D" id="6.10.280.10">
    <property type="entry name" value="Mediator complex, subunit Med21"/>
    <property type="match status" value="1"/>
</dbReference>